<feature type="transmembrane region" description="Helical" evidence="1">
    <location>
        <begin position="105"/>
        <end position="122"/>
    </location>
</feature>
<feature type="transmembrane region" description="Helical" evidence="1">
    <location>
        <begin position="275"/>
        <end position="295"/>
    </location>
</feature>
<sequence length="403" mass="47931">MKEKWNNSLKNRRIEMRDEIPANMCDNAENYFVREFRLFFALLRVFGIEMPDHSFLNKQTLKAKEKELIWSFNASPAYVFIVIFYLVTMNSILWIIILPRGSKEITNTFLTLLKILSYILIIKKRRTIVRIIDKFNKLRNALGPQYNFRLEKRIYTVYFLFVLILFAVWSIMFSLTASRRQEFSKVFFREIKFPPQLCTFCAVVLLMSDCLFHFIIRLSFSVFVIYYSLICRVIRLLFGCLIDRFHRQIWIKEHRSLLVSYGEITKSIRNIDREFSFAIFAIIIVNMVELFWGGYRLAFRSRRNTKYVIALICSASCYLTFQLLIMISACMTNEMAEKVKNTLLCMKYRFSRDLRETKFKEVSTKENNLTLWKMYFLDRSLLITSFGTVLTYGILIGTLGDES</sequence>
<dbReference type="Proteomes" id="UP000887116">
    <property type="component" value="Unassembled WGS sequence"/>
</dbReference>
<dbReference type="AlphaFoldDB" id="A0A8X6LP11"/>
<evidence type="ECO:0000313" key="3">
    <source>
        <dbReference type="Proteomes" id="UP000887116"/>
    </source>
</evidence>
<feature type="transmembrane region" description="Helical" evidence="1">
    <location>
        <begin position="155"/>
        <end position="176"/>
    </location>
</feature>
<evidence type="ECO:0000256" key="1">
    <source>
        <dbReference type="SAM" id="Phobius"/>
    </source>
</evidence>
<comment type="caution">
    <text evidence="2">The sequence shown here is derived from an EMBL/GenBank/DDBJ whole genome shotgun (WGS) entry which is preliminary data.</text>
</comment>
<reference evidence="2" key="1">
    <citation type="submission" date="2020-07" db="EMBL/GenBank/DDBJ databases">
        <title>Multicomponent nature underlies the extraordinary mechanical properties of spider dragline silk.</title>
        <authorList>
            <person name="Kono N."/>
            <person name="Nakamura H."/>
            <person name="Mori M."/>
            <person name="Yoshida Y."/>
            <person name="Ohtoshi R."/>
            <person name="Malay A.D."/>
            <person name="Moran D.A.P."/>
            <person name="Tomita M."/>
            <person name="Numata K."/>
            <person name="Arakawa K."/>
        </authorList>
    </citation>
    <scope>NUCLEOTIDE SEQUENCE</scope>
</reference>
<feature type="transmembrane region" description="Helical" evidence="1">
    <location>
        <begin position="307"/>
        <end position="330"/>
    </location>
</feature>
<protein>
    <submittedName>
        <fullName evidence="2">Uncharacterized protein</fullName>
    </submittedName>
</protein>
<evidence type="ECO:0000313" key="2">
    <source>
        <dbReference type="EMBL" id="GFR17711.1"/>
    </source>
</evidence>
<feature type="transmembrane region" description="Helical" evidence="1">
    <location>
        <begin position="381"/>
        <end position="400"/>
    </location>
</feature>
<keyword evidence="1" id="KW-0812">Transmembrane</keyword>
<proteinExistence type="predicted"/>
<feature type="transmembrane region" description="Helical" evidence="1">
    <location>
        <begin position="77"/>
        <end position="98"/>
    </location>
</feature>
<keyword evidence="1" id="KW-1133">Transmembrane helix</keyword>
<feature type="transmembrane region" description="Helical" evidence="1">
    <location>
        <begin position="222"/>
        <end position="242"/>
    </location>
</feature>
<organism evidence="2 3">
    <name type="scientific">Trichonephila clavata</name>
    <name type="common">Joro spider</name>
    <name type="synonym">Nephila clavata</name>
    <dbReference type="NCBI Taxonomy" id="2740835"/>
    <lineage>
        <taxon>Eukaryota</taxon>
        <taxon>Metazoa</taxon>
        <taxon>Ecdysozoa</taxon>
        <taxon>Arthropoda</taxon>
        <taxon>Chelicerata</taxon>
        <taxon>Arachnida</taxon>
        <taxon>Araneae</taxon>
        <taxon>Araneomorphae</taxon>
        <taxon>Entelegynae</taxon>
        <taxon>Araneoidea</taxon>
        <taxon>Nephilidae</taxon>
        <taxon>Trichonephila</taxon>
    </lineage>
</organism>
<name>A0A8X6LP11_TRICU</name>
<keyword evidence="3" id="KW-1185">Reference proteome</keyword>
<keyword evidence="1" id="KW-0472">Membrane</keyword>
<accession>A0A8X6LP11</accession>
<dbReference type="EMBL" id="BMAO01037434">
    <property type="protein sequence ID" value="GFR17711.1"/>
    <property type="molecule type" value="Genomic_DNA"/>
</dbReference>
<gene>
    <name evidence="2" type="primary">AVEN_206490_1</name>
    <name evidence="2" type="ORF">TNCT_36921</name>
</gene>